<evidence type="ECO:0000256" key="5">
    <source>
        <dbReference type="PROSITE-ProRule" id="PRU00277"/>
    </source>
</evidence>
<keyword evidence="9" id="KW-1185">Reference proteome</keyword>
<proteinExistence type="predicted"/>
<name>A0A9K3LLW2_9STRA</name>
<feature type="domain" description="PPIase FKBP-type" evidence="7">
    <location>
        <begin position="96"/>
        <end position="195"/>
    </location>
</feature>
<keyword evidence="6" id="KW-0732">Signal</keyword>
<dbReference type="PANTHER" id="PTHR43811">
    <property type="entry name" value="FKBP-TYPE PEPTIDYL-PROLYL CIS-TRANS ISOMERASE FKPA"/>
    <property type="match status" value="1"/>
</dbReference>
<evidence type="ECO:0000256" key="6">
    <source>
        <dbReference type="SAM" id="SignalP"/>
    </source>
</evidence>
<feature type="chain" id="PRO_5039909979" description="peptidylprolyl isomerase" evidence="6">
    <location>
        <begin position="23"/>
        <end position="199"/>
    </location>
</feature>
<dbReference type="GO" id="GO:0003755">
    <property type="term" value="F:peptidyl-prolyl cis-trans isomerase activity"/>
    <property type="evidence" value="ECO:0007669"/>
    <property type="project" value="UniProtKB-KW"/>
</dbReference>
<dbReference type="EC" id="5.2.1.8" evidence="2 5"/>
<dbReference type="OrthoDB" id="1902587at2759"/>
<evidence type="ECO:0000256" key="4">
    <source>
        <dbReference type="ARBA" id="ARBA00023235"/>
    </source>
</evidence>
<evidence type="ECO:0000259" key="7">
    <source>
        <dbReference type="PROSITE" id="PS50059"/>
    </source>
</evidence>
<gene>
    <name evidence="8" type="ORF">IV203_037724</name>
</gene>
<comment type="catalytic activity">
    <reaction evidence="1 5">
        <text>[protein]-peptidylproline (omega=180) = [protein]-peptidylproline (omega=0)</text>
        <dbReference type="Rhea" id="RHEA:16237"/>
        <dbReference type="Rhea" id="RHEA-COMP:10747"/>
        <dbReference type="Rhea" id="RHEA-COMP:10748"/>
        <dbReference type="ChEBI" id="CHEBI:83833"/>
        <dbReference type="ChEBI" id="CHEBI:83834"/>
        <dbReference type="EC" id="5.2.1.8"/>
    </reaction>
</comment>
<feature type="signal peptide" evidence="6">
    <location>
        <begin position="1"/>
        <end position="22"/>
    </location>
</feature>
<dbReference type="EMBL" id="JAGRRH010000009">
    <property type="protein sequence ID" value="KAG7364522.1"/>
    <property type="molecule type" value="Genomic_DNA"/>
</dbReference>
<dbReference type="PROSITE" id="PS50059">
    <property type="entry name" value="FKBP_PPIASE"/>
    <property type="match status" value="1"/>
</dbReference>
<dbReference type="Pfam" id="PF00254">
    <property type="entry name" value="FKBP_C"/>
    <property type="match status" value="1"/>
</dbReference>
<evidence type="ECO:0000256" key="2">
    <source>
        <dbReference type="ARBA" id="ARBA00013194"/>
    </source>
</evidence>
<evidence type="ECO:0000256" key="3">
    <source>
        <dbReference type="ARBA" id="ARBA00023110"/>
    </source>
</evidence>
<comment type="caution">
    <text evidence="8">The sequence shown here is derived from an EMBL/GenBank/DDBJ whole genome shotgun (WGS) entry which is preliminary data.</text>
</comment>
<dbReference type="AlphaFoldDB" id="A0A9K3LLW2"/>
<keyword evidence="4 5" id="KW-0413">Isomerase</keyword>
<sequence>MKVFAVVVAIALLAALHPSTDAFSLEMRTLTSDNLVSSSRRSFFSSTAASLGALASIALVQPAEKVEAASPAIYKLDSGITYATLKEGKGSYPQAGDIVAIEYTGYLTNGAIFDKTHSEGSQNALLFKLGSTAVIPGINDMVAEMKVGQKVQAIIPAELAFGDKGICIENKEGKEECLVKPGSKLVYDIYLKKSSIPPP</sequence>
<evidence type="ECO:0000313" key="9">
    <source>
        <dbReference type="Proteomes" id="UP000693970"/>
    </source>
</evidence>
<dbReference type="Proteomes" id="UP000693970">
    <property type="component" value="Unassembled WGS sequence"/>
</dbReference>
<dbReference type="InterPro" id="IPR001179">
    <property type="entry name" value="PPIase_FKBP_dom"/>
</dbReference>
<evidence type="ECO:0000313" key="8">
    <source>
        <dbReference type="EMBL" id="KAG7364522.1"/>
    </source>
</evidence>
<reference evidence="8" key="1">
    <citation type="journal article" date="2021" name="Sci. Rep.">
        <title>Diploid genomic architecture of Nitzschia inconspicua, an elite biomass production diatom.</title>
        <authorList>
            <person name="Oliver A."/>
            <person name="Podell S."/>
            <person name="Pinowska A."/>
            <person name="Traller J.C."/>
            <person name="Smith S.R."/>
            <person name="McClure R."/>
            <person name="Beliaev A."/>
            <person name="Bohutskyi P."/>
            <person name="Hill E.A."/>
            <person name="Rabines A."/>
            <person name="Zheng H."/>
            <person name="Allen L.Z."/>
            <person name="Kuo A."/>
            <person name="Grigoriev I.V."/>
            <person name="Allen A.E."/>
            <person name="Hazlebeck D."/>
            <person name="Allen E.E."/>
        </authorList>
    </citation>
    <scope>NUCLEOTIDE SEQUENCE</scope>
    <source>
        <strain evidence="8">Hildebrandi</strain>
    </source>
</reference>
<protein>
    <recommendedName>
        <fullName evidence="2 5">peptidylprolyl isomerase</fullName>
        <ecNumber evidence="2 5">5.2.1.8</ecNumber>
    </recommendedName>
</protein>
<evidence type="ECO:0000256" key="1">
    <source>
        <dbReference type="ARBA" id="ARBA00000971"/>
    </source>
</evidence>
<accession>A0A9K3LLW2</accession>
<dbReference type="PANTHER" id="PTHR43811:SF19">
    <property type="entry name" value="39 KDA FK506-BINDING NUCLEAR PROTEIN"/>
    <property type="match status" value="1"/>
</dbReference>
<organism evidence="8 9">
    <name type="scientific">Nitzschia inconspicua</name>
    <dbReference type="NCBI Taxonomy" id="303405"/>
    <lineage>
        <taxon>Eukaryota</taxon>
        <taxon>Sar</taxon>
        <taxon>Stramenopiles</taxon>
        <taxon>Ochrophyta</taxon>
        <taxon>Bacillariophyta</taxon>
        <taxon>Bacillariophyceae</taxon>
        <taxon>Bacillariophycidae</taxon>
        <taxon>Bacillariales</taxon>
        <taxon>Bacillariaceae</taxon>
        <taxon>Nitzschia</taxon>
    </lineage>
</organism>
<keyword evidence="3 5" id="KW-0697">Rotamase</keyword>
<reference evidence="8" key="2">
    <citation type="submission" date="2021-04" db="EMBL/GenBank/DDBJ databases">
        <authorList>
            <person name="Podell S."/>
        </authorList>
    </citation>
    <scope>NUCLEOTIDE SEQUENCE</scope>
    <source>
        <strain evidence="8">Hildebrandi</strain>
    </source>
</reference>